<dbReference type="Proteomes" id="UP000756132">
    <property type="component" value="Chromosome 3"/>
</dbReference>
<dbReference type="GeneID" id="71988376"/>
<evidence type="ECO:0000313" key="3">
    <source>
        <dbReference type="Proteomes" id="UP000756132"/>
    </source>
</evidence>
<feature type="compositionally biased region" description="Polar residues" evidence="1">
    <location>
        <begin position="114"/>
        <end position="136"/>
    </location>
</feature>
<evidence type="ECO:0000256" key="1">
    <source>
        <dbReference type="SAM" id="MobiDB-lite"/>
    </source>
</evidence>
<name>A0A9Q8LE16_PASFU</name>
<evidence type="ECO:0008006" key="4">
    <source>
        <dbReference type="Google" id="ProtNLM"/>
    </source>
</evidence>
<dbReference type="RefSeq" id="XP_047759870.1">
    <property type="nucleotide sequence ID" value="XM_047907646.1"/>
</dbReference>
<reference evidence="2" key="1">
    <citation type="submission" date="2021-12" db="EMBL/GenBank/DDBJ databases">
        <authorList>
            <person name="Zaccaron A."/>
            <person name="Stergiopoulos I."/>
        </authorList>
    </citation>
    <scope>NUCLEOTIDE SEQUENCE</scope>
    <source>
        <strain evidence="2">Race5_Kim</strain>
    </source>
</reference>
<evidence type="ECO:0000313" key="2">
    <source>
        <dbReference type="EMBL" id="UJO15504.1"/>
    </source>
</evidence>
<keyword evidence="3" id="KW-1185">Reference proteome</keyword>
<feature type="region of interest" description="Disordered" evidence="1">
    <location>
        <begin position="109"/>
        <end position="136"/>
    </location>
</feature>
<gene>
    <name evidence="2" type="ORF">CLAFUR5_08498</name>
</gene>
<protein>
    <recommendedName>
        <fullName evidence="4">Zn(2)-C6 fungal-type domain-containing protein</fullName>
    </recommendedName>
</protein>
<dbReference type="EMBL" id="CP090165">
    <property type="protein sequence ID" value="UJO15504.1"/>
    <property type="molecule type" value="Genomic_DNA"/>
</dbReference>
<dbReference type="KEGG" id="ffu:CLAFUR5_08498"/>
<reference evidence="2" key="2">
    <citation type="journal article" date="2022" name="Microb. Genom.">
        <title>A chromosome-scale genome assembly of the tomato pathogen Cladosporium fulvum reveals a compartmentalized genome architecture and the presence of a dispensable chromosome.</title>
        <authorList>
            <person name="Zaccaron A.Z."/>
            <person name="Chen L.H."/>
            <person name="Samaras A."/>
            <person name="Stergiopoulos I."/>
        </authorList>
    </citation>
    <scope>NUCLEOTIDE SEQUENCE</scope>
    <source>
        <strain evidence="2">Race5_Kim</strain>
    </source>
</reference>
<dbReference type="AlphaFoldDB" id="A0A9Q8LE16"/>
<sequence>MSQMSPIHPTFARHVECACTTCTSLRDVRAGVTTIPIQHMAAMYGEQDAANRIITADHLLGEAQELLRRKHVPGSYSTAADQRNHVSASPPKSARDSAISIIRDATENRMSPVHSRQVTNPWQSAGSPPASTSNKTATNFEDVVRSRAAELGILRAEHAPASAPVINISPPQVPVNINDTKNTLKEKSQFIVCDHCRSHGIRCNEASVCKECILRQVPCTHRQCDLSPDSKEDCPRQVCFYVHSDYMPDVYGSHDPKCPNWIILPGKLRDHLSAGQLGKQNTKSEKEVIAAYHGVTQRQQEAIKAMAGCVATGLATWETVAMQCACVEIEREEQRTRTAEDNLRRLGELRMSQPGELSLNGRPLTGSL</sequence>
<accession>A0A9Q8LE16</accession>
<proteinExistence type="predicted"/>
<feature type="compositionally biased region" description="Polar residues" evidence="1">
    <location>
        <begin position="75"/>
        <end position="87"/>
    </location>
</feature>
<feature type="region of interest" description="Disordered" evidence="1">
    <location>
        <begin position="74"/>
        <end position="97"/>
    </location>
</feature>
<organism evidence="2 3">
    <name type="scientific">Passalora fulva</name>
    <name type="common">Tomato leaf mold</name>
    <name type="synonym">Cladosporium fulvum</name>
    <dbReference type="NCBI Taxonomy" id="5499"/>
    <lineage>
        <taxon>Eukaryota</taxon>
        <taxon>Fungi</taxon>
        <taxon>Dikarya</taxon>
        <taxon>Ascomycota</taxon>
        <taxon>Pezizomycotina</taxon>
        <taxon>Dothideomycetes</taxon>
        <taxon>Dothideomycetidae</taxon>
        <taxon>Mycosphaerellales</taxon>
        <taxon>Mycosphaerellaceae</taxon>
        <taxon>Fulvia</taxon>
    </lineage>
</organism>
<dbReference type="OrthoDB" id="3632789at2759"/>